<dbReference type="Gene3D" id="3.40.50.150">
    <property type="entry name" value="Vaccinia Virus protein VP39"/>
    <property type="match status" value="1"/>
</dbReference>
<dbReference type="PANTHER" id="PTHR43861">
    <property type="entry name" value="TRANS-ACONITATE 2-METHYLTRANSFERASE-RELATED"/>
    <property type="match status" value="1"/>
</dbReference>
<dbReference type="SUPFAM" id="SSF53335">
    <property type="entry name" value="S-adenosyl-L-methionine-dependent methyltransferases"/>
    <property type="match status" value="1"/>
</dbReference>
<proteinExistence type="predicted"/>
<dbReference type="GO" id="GO:0032259">
    <property type="term" value="P:methylation"/>
    <property type="evidence" value="ECO:0007669"/>
    <property type="project" value="UniProtKB-KW"/>
</dbReference>
<evidence type="ECO:0000259" key="2">
    <source>
        <dbReference type="Pfam" id="PF13649"/>
    </source>
</evidence>
<evidence type="ECO:0000313" key="4">
    <source>
        <dbReference type="Proteomes" id="UP000465035"/>
    </source>
</evidence>
<name>A0A6P1E4X5_LENHI</name>
<protein>
    <submittedName>
        <fullName evidence="3">Methyltransferase domain-containing protein</fullName>
    </submittedName>
</protein>
<dbReference type="InterPro" id="IPR029063">
    <property type="entry name" value="SAM-dependent_MTases_sf"/>
</dbReference>
<evidence type="ECO:0000256" key="1">
    <source>
        <dbReference type="ARBA" id="ARBA00022679"/>
    </source>
</evidence>
<organism evidence="3 4">
    <name type="scientific">Lentilactobacillus hilgardii</name>
    <name type="common">Lactobacillus hilgardii</name>
    <dbReference type="NCBI Taxonomy" id="1588"/>
    <lineage>
        <taxon>Bacteria</taxon>
        <taxon>Bacillati</taxon>
        <taxon>Bacillota</taxon>
        <taxon>Bacilli</taxon>
        <taxon>Lactobacillales</taxon>
        <taxon>Lactobacillaceae</taxon>
        <taxon>Lentilactobacillus</taxon>
    </lineage>
</organism>
<reference evidence="3 4" key="1">
    <citation type="submission" date="2019-12" db="EMBL/GenBank/DDBJ databases">
        <title>Lactobacillus hilgardii FLUB.</title>
        <authorList>
            <person name="Gustaw K."/>
        </authorList>
    </citation>
    <scope>NUCLEOTIDE SEQUENCE [LARGE SCALE GENOMIC DNA]</scope>
    <source>
        <strain evidence="3 4">FLUB</strain>
    </source>
</reference>
<dbReference type="InterPro" id="IPR041698">
    <property type="entry name" value="Methyltransf_25"/>
</dbReference>
<evidence type="ECO:0000313" key="3">
    <source>
        <dbReference type="EMBL" id="QHB51150.1"/>
    </source>
</evidence>
<dbReference type="Pfam" id="PF13649">
    <property type="entry name" value="Methyltransf_25"/>
    <property type="match status" value="1"/>
</dbReference>
<dbReference type="Proteomes" id="UP000465035">
    <property type="component" value="Chromosome"/>
</dbReference>
<feature type="domain" description="Methyltransferase" evidence="2">
    <location>
        <begin position="62"/>
        <end position="153"/>
    </location>
</feature>
<dbReference type="GO" id="GO:0008168">
    <property type="term" value="F:methyltransferase activity"/>
    <property type="evidence" value="ECO:0007669"/>
    <property type="project" value="UniProtKB-KW"/>
</dbReference>
<dbReference type="CDD" id="cd02440">
    <property type="entry name" value="AdoMet_MTases"/>
    <property type="match status" value="1"/>
</dbReference>
<dbReference type="EMBL" id="CP047121">
    <property type="protein sequence ID" value="QHB51150.1"/>
    <property type="molecule type" value="Genomic_DNA"/>
</dbReference>
<sequence>MALGYDDSKILIYGGLSMTDIYDDQSFFEAYSQMPRSKYGLSAAGEWHELRKLFPDFTGKTVLDLGCGYGWHCRYAADHGAKEVVGIDASGKMIDKAQDMTTQPNIHYHIMDMMAIDQLEAKFDVIISSLAIHYIKDYGALIEKIHNALNVHGQLIMSVEHPIFTAEGHEEWMMDSNGRPKYWPVDHYFDQSKRTTDFLGFPVQKYHRTVATYLNTLLNHDFTLNQINEPTPTNEMLAKSQEMRDELRRPMMLIISANRTH</sequence>
<keyword evidence="1 3" id="KW-0808">Transferase</keyword>
<dbReference type="AlphaFoldDB" id="A0A6P1E4X5"/>
<keyword evidence="3" id="KW-0489">Methyltransferase</keyword>
<gene>
    <name evidence="3" type="ORF">GQR93_02385</name>
</gene>
<accession>A0A6P1E4X5</accession>